<dbReference type="Gene3D" id="1.10.287.130">
    <property type="match status" value="1"/>
</dbReference>
<comment type="subcellular location">
    <subcellularLocation>
        <location evidence="2">Cell membrane</location>
    </subcellularLocation>
</comment>
<organism evidence="12 13">
    <name type="scientific">Solirubrobacter phytolaccae</name>
    <dbReference type="NCBI Taxonomy" id="1404360"/>
    <lineage>
        <taxon>Bacteria</taxon>
        <taxon>Bacillati</taxon>
        <taxon>Actinomycetota</taxon>
        <taxon>Thermoleophilia</taxon>
        <taxon>Solirubrobacterales</taxon>
        <taxon>Solirubrobacteraceae</taxon>
        <taxon>Solirubrobacter</taxon>
    </lineage>
</organism>
<keyword evidence="5" id="KW-0808">Transferase</keyword>
<feature type="domain" description="PAS" evidence="10">
    <location>
        <begin position="373"/>
        <end position="426"/>
    </location>
</feature>
<dbReference type="SUPFAM" id="SSF55874">
    <property type="entry name" value="ATPase domain of HSP90 chaperone/DNA topoisomerase II/histidine kinase"/>
    <property type="match status" value="1"/>
</dbReference>
<accession>A0A9X3SEQ0</accession>
<dbReference type="PRINTS" id="PR00344">
    <property type="entry name" value="BCTRLSENSOR"/>
</dbReference>
<dbReference type="Pfam" id="PF00512">
    <property type="entry name" value="HisKA"/>
    <property type="match status" value="1"/>
</dbReference>
<dbReference type="RefSeq" id="WP_270024932.1">
    <property type="nucleotide sequence ID" value="NZ_JAPDDP010000014.1"/>
</dbReference>
<dbReference type="InterPro" id="IPR003594">
    <property type="entry name" value="HATPase_dom"/>
</dbReference>
<dbReference type="InterPro" id="IPR036890">
    <property type="entry name" value="HATPase_C_sf"/>
</dbReference>
<feature type="domain" description="PAC" evidence="11">
    <location>
        <begin position="444"/>
        <end position="498"/>
    </location>
</feature>
<evidence type="ECO:0000256" key="4">
    <source>
        <dbReference type="ARBA" id="ARBA00022553"/>
    </source>
</evidence>
<evidence type="ECO:0000313" key="12">
    <source>
        <dbReference type="EMBL" id="MDA0180617.1"/>
    </source>
</evidence>
<dbReference type="SUPFAM" id="SSF47384">
    <property type="entry name" value="Homodimeric domain of signal transducing histidine kinase"/>
    <property type="match status" value="1"/>
</dbReference>
<sequence>MTDRRTAATETELLAAVVASVSDAVITTDEHAAITYMNVAAEQLFGVRADDVLGQSTIRTFVDAADQDRAREFSRRLYQGDTMPTDLHLRLRRADGTAFEGELNAFLVRDGDGTIMALAAIVRDVTARVAAEAESAALRAVVESASEGIIGIDQQGMVEFFSPSAERIYGYTADEVVGRSIRMLVAEHRLQFLPAISAQVRAGESVRRLSVGRRKDGSHLEIMISAGAMLDSTDTIRGYVITVLDISERRSTQRLLDLVVEHAPMVIAVKDRSGRYRLFNRVGAQSLGLDEQSIVGRTDAEVFDPEVAARFTAGDREVMESGETLTVQEDVEVPVGMRHFVTTKFPLLDAAGAVDGVGIVAADVTEIRQAESDRARLAALVQSAPDAIVAQDRDGRIATWNPGAETMFGLSAEEAIGRDLAELVVPTCERERFWADFAEVSNGRTLTKRCTRLRADGSVFPVRVSAAPVRMLDGAWSGTLSMVRDITELVAAEAELEARAAQLERSNADLERFAYAASHDLQEPLQSIKLSAGAVIDAAAERLDEDERELLAHIDTAASRLSGQIRGLLQIARVALGEAPSELVAVDVAVQDALDALRAAAHHAGAEIEVRRPLPDAVVPRAELALVLQNLIANGIKFCRPGVTPKIDVSGVIGDDALELRVADNGIGLGEADRARVFDLFERAEPSVPGTGLGLAGAQRMVERHGGTITAASAGPDQGSEFTVWLPLTR</sequence>
<dbReference type="GO" id="GO:0006355">
    <property type="term" value="P:regulation of DNA-templated transcription"/>
    <property type="evidence" value="ECO:0007669"/>
    <property type="project" value="InterPro"/>
</dbReference>
<comment type="caution">
    <text evidence="12">The sequence shown here is derived from an EMBL/GenBank/DDBJ whole genome shotgun (WGS) entry which is preliminary data.</text>
</comment>
<dbReference type="SMART" id="SM00091">
    <property type="entry name" value="PAS"/>
    <property type="match status" value="4"/>
</dbReference>
<protein>
    <recommendedName>
        <fullName evidence="3">histidine kinase</fullName>
        <ecNumber evidence="3">2.7.13.3</ecNumber>
    </recommendedName>
</protein>
<feature type="domain" description="Histidine kinase" evidence="9">
    <location>
        <begin position="516"/>
        <end position="730"/>
    </location>
</feature>
<dbReference type="InterPro" id="IPR005467">
    <property type="entry name" value="His_kinase_dom"/>
</dbReference>
<dbReference type="GO" id="GO:0005886">
    <property type="term" value="C:plasma membrane"/>
    <property type="evidence" value="ECO:0007669"/>
    <property type="project" value="UniProtKB-SubCell"/>
</dbReference>
<dbReference type="InterPro" id="IPR003661">
    <property type="entry name" value="HisK_dim/P_dom"/>
</dbReference>
<dbReference type="AlphaFoldDB" id="A0A9X3SEQ0"/>
<feature type="domain" description="PAS" evidence="10">
    <location>
        <begin position="10"/>
        <end position="81"/>
    </location>
</feature>
<feature type="domain" description="PAS" evidence="10">
    <location>
        <begin position="252"/>
        <end position="322"/>
    </location>
</feature>
<keyword evidence="4" id="KW-0597">Phosphoprotein</keyword>
<dbReference type="PROSITE" id="PS50113">
    <property type="entry name" value="PAC"/>
    <property type="match status" value="3"/>
</dbReference>
<keyword evidence="13" id="KW-1185">Reference proteome</keyword>
<dbReference type="SMART" id="SM00086">
    <property type="entry name" value="PAC"/>
    <property type="match status" value="3"/>
</dbReference>
<feature type="domain" description="PAS" evidence="10">
    <location>
        <begin position="134"/>
        <end position="203"/>
    </location>
</feature>
<feature type="domain" description="PAC" evidence="11">
    <location>
        <begin position="205"/>
        <end position="258"/>
    </location>
</feature>
<dbReference type="InterPro" id="IPR036097">
    <property type="entry name" value="HisK_dim/P_sf"/>
</dbReference>
<dbReference type="InterPro" id="IPR013767">
    <property type="entry name" value="PAS_fold"/>
</dbReference>
<reference evidence="12" key="1">
    <citation type="submission" date="2022-10" db="EMBL/GenBank/DDBJ databases">
        <title>The WGS of Solirubrobacter phytolaccae KCTC 29190.</title>
        <authorList>
            <person name="Jiang Z."/>
        </authorList>
    </citation>
    <scope>NUCLEOTIDE SEQUENCE</scope>
    <source>
        <strain evidence="12">KCTC 29190</strain>
    </source>
</reference>
<dbReference type="Pfam" id="PF02518">
    <property type="entry name" value="HATPase_c"/>
    <property type="match status" value="1"/>
</dbReference>
<evidence type="ECO:0000259" key="11">
    <source>
        <dbReference type="PROSITE" id="PS50113"/>
    </source>
</evidence>
<evidence type="ECO:0000256" key="8">
    <source>
        <dbReference type="SAM" id="Coils"/>
    </source>
</evidence>
<evidence type="ECO:0000313" key="13">
    <source>
        <dbReference type="Proteomes" id="UP001147653"/>
    </source>
</evidence>
<keyword evidence="8" id="KW-0175">Coiled coil</keyword>
<dbReference type="PANTHER" id="PTHR43304:SF1">
    <property type="entry name" value="PAC DOMAIN-CONTAINING PROTEIN"/>
    <property type="match status" value="1"/>
</dbReference>
<dbReference type="CDD" id="cd00130">
    <property type="entry name" value="PAS"/>
    <property type="match status" value="3"/>
</dbReference>
<evidence type="ECO:0000256" key="7">
    <source>
        <dbReference type="ARBA" id="ARBA00023012"/>
    </source>
</evidence>
<dbReference type="CDD" id="cd00082">
    <property type="entry name" value="HisKA"/>
    <property type="match status" value="1"/>
</dbReference>
<evidence type="ECO:0000256" key="2">
    <source>
        <dbReference type="ARBA" id="ARBA00004236"/>
    </source>
</evidence>
<proteinExistence type="predicted"/>
<evidence type="ECO:0000256" key="3">
    <source>
        <dbReference type="ARBA" id="ARBA00012438"/>
    </source>
</evidence>
<keyword evidence="6" id="KW-0418">Kinase</keyword>
<dbReference type="InterPro" id="IPR000014">
    <property type="entry name" value="PAS"/>
</dbReference>
<feature type="coiled-coil region" evidence="8">
    <location>
        <begin position="486"/>
        <end position="513"/>
    </location>
</feature>
<feature type="domain" description="PAC" evidence="11">
    <location>
        <begin position="85"/>
        <end position="137"/>
    </location>
</feature>
<comment type="catalytic activity">
    <reaction evidence="1">
        <text>ATP + protein L-histidine = ADP + protein N-phospho-L-histidine.</text>
        <dbReference type="EC" id="2.7.13.3"/>
    </reaction>
</comment>
<keyword evidence="7" id="KW-0902">Two-component regulatory system</keyword>
<dbReference type="InterPro" id="IPR001610">
    <property type="entry name" value="PAC"/>
</dbReference>
<dbReference type="PROSITE" id="PS50109">
    <property type="entry name" value="HIS_KIN"/>
    <property type="match status" value="1"/>
</dbReference>
<evidence type="ECO:0000256" key="1">
    <source>
        <dbReference type="ARBA" id="ARBA00000085"/>
    </source>
</evidence>
<dbReference type="Gene3D" id="3.30.565.10">
    <property type="entry name" value="Histidine kinase-like ATPase, C-terminal domain"/>
    <property type="match status" value="1"/>
</dbReference>
<dbReference type="GO" id="GO:0000155">
    <property type="term" value="F:phosphorelay sensor kinase activity"/>
    <property type="evidence" value="ECO:0007669"/>
    <property type="project" value="InterPro"/>
</dbReference>
<evidence type="ECO:0000256" key="5">
    <source>
        <dbReference type="ARBA" id="ARBA00022679"/>
    </source>
</evidence>
<dbReference type="InterPro" id="IPR013656">
    <property type="entry name" value="PAS_4"/>
</dbReference>
<dbReference type="CDD" id="cd00075">
    <property type="entry name" value="HATPase"/>
    <property type="match status" value="1"/>
</dbReference>
<dbReference type="Pfam" id="PF00989">
    <property type="entry name" value="PAS"/>
    <property type="match status" value="3"/>
</dbReference>
<evidence type="ECO:0000259" key="10">
    <source>
        <dbReference type="PROSITE" id="PS50112"/>
    </source>
</evidence>
<dbReference type="InterPro" id="IPR000700">
    <property type="entry name" value="PAS-assoc_C"/>
</dbReference>
<dbReference type="InterPro" id="IPR004358">
    <property type="entry name" value="Sig_transdc_His_kin-like_C"/>
</dbReference>
<evidence type="ECO:0000259" key="9">
    <source>
        <dbReference type="PROSITE" id="PS50109"/>
    </source>
</evidence>
<dbReference type="EC" id="2.7.13.3" evidence="3"/>
<dbReference type="Pfam" id="PF08448">
    <property type="entry name" value="PAS_4"/>
    <property type="match status" value="1"/>
</dbReference>
<evidence type="ECO:0000256" key="6">
    <source>
        <dbReference type="ARBA" id="ARBA00022777"/>
    </source>
</evidence>
<dbReference type="Gene3D" id="3.30.450.20">
    <property type="entry name" value="PAS domain"/>
    <property type="match status" value="4"/>
</dbReference>
<dbReference type="SMART" id="SM00388">
    <property type="entry name" value="HisKA"/>
    <property type="match status" value="1"/>
</dbReference>
<name>A0A9X3SEQ0_9ACTN</name>
<dbReference type="NCBIfam" id="TIGR00229">
    <property type="entry name" value="sensory_box"/>
    <property type="match status" value="4"/>
</dbReference>
<dbReference type="EMBL" id="JAPDDP010000014">
    <property type="protein sequence ID" value="MDA0180617.1"/>
    <property type="molecule type" value="Genomic_DNA"/>
</dbReference>
<dbReference type="InterPro" id="IPR035965">
    <property type="entry name" value="PAS-like_dom_sf"/>
</dbReference>
<dbReference type="SUPFAM" id="SSF55785">
    <property type="entry name" value="PYP-like sensor domain (PAS domain)"/>
    <property type="match status" value="4"/>
</dbReference>
<gene>
    <name evidence="12" type="ORF">OJ997_09970</name>
</gene>
<dbReference type="SMART" id="SM00387">
    <property type="entry name" value="HATPase_c"/>
    <property type="match status" value="1"/>
</dbReference>
<dbReference type="InterPro" id="IPR052162">
    <property type="entry name" value="Sensor_kinase/Photoreceptor"/>
</dbReference>
<dbReference type="PANTHER" id="PTHR43304">
    <property type="entry name" value="PHYTOCHROME-LIKE PROTEIN CPH1"/>
    <property type="match status" value="1"/>
</dbReference>
<dbReference type="PROSITE" id="PS50112">
    <property type="entry name" value="PAS"/>
    <property type="match status" value="4"/>
</dbReference>
<dbReference type="Proteomes" id="UP001147653">
    <property type="component" value="Unassembled WGS sequence"/>
</dbReference>